<dbReference type="EMBL" id="JABBFW010000001">
    <property type="protein sequence ID" value="NML13799.1"/>
    <property type="molecule type" value="Genomic_DNA"/>
</dbReference>
<organism evidence="1 2">
    <name type="scientific">Azohydromonas caseinilytica</name>
    <dbReference type="NCBI Taxonomy" id="2728836"/>
    <lineage>
        <taxon>Bacteria</taxon>
        <taxon>Pseudomonadati</taxon>
        <taxon>Pseudomonadota</taxon>
        <taxon>Betaproteobacteria</taxon>
        <taxon>Burkholderiales</taxon>
        <taxon>Sphaerotilaceae</taxon>
        <taxon>Azohydromonas</taxon>
    </lineage>
</organism>
<comment type="caution">
    <text evidence="1">The sequence shown here is derived from an EMBL/GenBank/DDBJ whole genome shotgun (WGS) entry which is preliminary data.</text>
</comment>
<proteinExistence type="predicted"/>
<sequence>MGAPELMRVSVFKRYLDELAPLDESDPHQLPPSLLQDLRRFKEHGRHTEPLEVLAASMRHLRNVAMHLQDGERVLPLTLFPRQCLAHCPLSLHELLQLPLDNLQVLHVEPAVLRPPGDPQRGLVKALHLYHPLPLLSWEFAMRGSREQLLPEIAGYAAYRASAVLDLRPLPIPTPLRNCVRRLQRETTSLRQLSEWPGLDRAVASRLLNALYLQAGLIVSRSHPAADTDGWF</sequence>
<protein>
    <submittedName>
        <fullName evidence="1">Uncharacterized protein</fullName>
    </submittedName>
</protein>
<evidence type="ECO:0000313" key="2">
    <source>
        <dbReference type="Proteomes" id="UP000574067"/>
    </source>
</evidence>
<reference evidence="1 2" key="1">
    <citation type="submission" date="2020-04" db="EMBL/GenBank/DDBJ databases">
        <title>Azohydromonas sp. isolated from soil.</title>
        <authorList>
            <person name="Dahal R.H."/>
        </authorList>
    </citation>
    <scope>NUCLEOTIDE SEQUENCE [LARGE SCALE GENOMIC DNA]</scope>
    <source>
        <strain evidence="1 2">G-1-1-14</strain>
    </source>
</reference>
<dbReference type="Proteomes" id="UP000574067">
    <property type="component" value="Unassembled WGS sequence"/>
</dbReference>
<evidence type="ECO:0000313" key="1">
    <source>
        <dbReference type="EMBL" id="NML13799.1"/>
    </source>
</evidence>
<name>A0A848F5C4_9BURK</name>
<gene>
    <name evidence="1" type="ORF">HHL10_02245</name>
</gene>
<keyword evidence="2" id="KW-1185">Reference proteome</keyword>
<dbReference type="AlphaFoldDB" id="A0A848F5C4"/>
<accession>A0A848F5C4</accession>